<dbReference type="InterPro" id="IPR005151">
    <property type="entry name" value="Tail-specific_protease"/>
</dbReference>
<dbReference type="GO" id="GO:0030288">
    <property type="term" value="C:outer membrane-bounded periplasmic space"/>
    <property type="evidence" value="ECO:0007669"/>
    <property type="project" value="TreeGrafter"/>
</dbReference>
<keyword evidence="3" id="KW-1185">Reference proteome</keyword>
<feature type="domain" description="Tail specific protease" evidence="1">
    <location>
        <begin position="321"/>
        <end position="528"/>
    </location>
</feature>
<dbReference type="Pfam" id="PF17804">
    <property type="entry name" value="TSP_NTD"/>
    <property type="match status" value="1"/>
</dbReference>
<evidence type="ECO:0000313" key="3">
    <source>
        <dbReference type="Proteomes" id="UP000198393"/>
    </source>
</evidence>
<dbReference type="PANTHER" id="PTHR32060:SF22">
    <property type="entry name" value="CARBOXYL-TERMINAL-PROCESSING PEPTIDASE 3, CHLOROPLASTIC"/>
    <property type="match status" value="1"/>
</dbReference>
<sequence length="667" mass="76989">MRFLLILLVSLTFLTTKSQHYSTDDVQLINAVDKLFSQNHVEYKRLFPEIKNRFATQLLNQIDPEERYLTKWEAEEIRKNLSEFNLSQNFTRTQLEEIRTLVDSRLKSTLKVLESIDEVDFYKDDSVYFDINYDSAQFSVDDEELKDRWVRYLKYEVLLRSQDDSLLEANTKAYLNSILNQKFSDELASSICYLNQLLKDETLTNYVLRAYLSAYCKSFDPHSEFLSKQESNLFVESLSSESYGTGIRISKDGNKLFISDIMPFSQASYNEDISVGDEITKILINDQLLAPACISDEMLNEFFYGDRNTEIEFESKSSEDFQFRRVKLTKGIVNNHLNHTYFFILSNENINVGYVQFPSFYSKYTLDSRSAAEDLALILLELKKKSVDGLILDLRNNGGGSVKEAADLLGYFIDYGPLFTIVDQENPEGKLIKDTKRGKVIDSKIIFLVNSLSASASELVASTMQKYPNSLVVGSPTFGKATGQTLLPVKTKYARDTQGVVSITSIKTYRFDGSSYQGVGVIPDILLPSVLSKAIVSEENYPFVLNHGRSRKFRQLKYRVEPIDSLRTLSSKRDELKHIKRVRDDLKMKLTNNYGISLNFEKFESPYQKLQSFQPEPHSHFEIETTEENEAFIEESNRIRNNKQKDVLLKEVFQIFEDWIRLTKTTK</sequence>
<dbReference type="GO" id="GO:0004175">
    <property type="term" value="F:endopeptidase activity"/>
    <property type="evidence" value="ECO:0007669"/>
    <property type="project" value="TreeGrafter"/>
</dbReference>
<reference evidence="2 3" key="1">
    <citation type="submission" date="2017-06" db="EMBL/GenBank/DDBJ databases">
        <authorList>
            <person name="Kim H.J."/>
            <person name="Triplett B.A."/>
        </authorList>
    </citation>
    <scope>NUCLEOTIDE SEQUENCE [LARGE SCALE GENOMIC DNA]</scope>
    <source>
        <strain evidence="2 3">DSM 19307</strain>
    </source>
</reference>
<dbReference type="GO" id="GO:0006508">
    <property type="term" value="P:proteolysis"/>
    <property type="evidence" value="ECO:0007669"/>
    <property type="project" value="InterPro"/>
</dbReference>
<dbReference type="EMBL" id="FZPD01000001">
    <property type="protein sequence ID" value="SNS47657.1"/>
    <property type="molecule type" value="Genomic_DNA"/>
</dbReference>
<name>A0A239ESP8_EKHLU</name>
<dbReference type="InterPro" id="IPR040573">
    <property type="entry name" value="TSP_N"/>
</dbReference>
<dbReference type="CDD" id="cd06567">
    <property type="entry name" value="Peptidase_S41"/>
    <property type="match status" value="1"/>
</dbReference>
<dbReference type="InterPro" id="IPR029045">
    <property type="entry name" value="ClpP/crotonase-like_dom_sf"/>
</dbReference>
<dbReference type="GO" id="GO:0007165">
    <property type="term" value="P:signal transduction"/>
    <property type="evidence" value="ECO:0007669"/>
    <property type="project" value="TreeGrafter"/>
</dbReference>
<organism evidence="2 3">
    <name type="scientific">Ekhidna lutea</name>
    <dbReference type="NCBI Taxonomy" id="447679"/>
    <lineage>
        <taxon>Bacteria</taxon>
        <taxon>Pseudomonadati</taxon>
        <taxon>Bacteroidota</taxon>
        <taxon>Cytophagia</taxon>
        <taxon>Cytophagales</taxon>
        <taxon>Reichenbachiellaceae</taxon>
        <taxon>Ekhidna</taxon>
    </lineage>
</organism>
<dbReference type="Proteomes" id="UP000198393">
    <property type="component" value="Unassembled WGS sequence"/>
</dbReference>
<dbReference type="PANTHER" id="PTHR32060">
    <property type="entry name" value="TAIL-SPECIFIC PROTEASE"/>
    <property type="match status" value="1"/>
</dbReference>
<dbReference type="Gene3D" id="3.90.226.10">
    <property type="entry name" value="2-enoyl-CoA Hydratase, Chain A, domain 1"/>
    <property type="match status" value="1"/>
</dbReference>
<dbReference type="GO" id="GO:0008236">
    <property type="term" value="F:serine-type peptidase activity"/>
    <property type="evidence" value="ECO:0007669"/>
    <property type="project" value="InterPro"/>
</dbReference>
<dbReference type="SMART" id="SM00245">
    <property type="entry name" value="TSPc"/>
    <property type="match status" value="1"/>
</dbReference>
<evidence type="ECO:0000259" key="1">
    <source>
        <dbReference type="SMART" id="SM00245"/>
    </source>
</evidence>
<evidence type="ECO:0000313" key="2">
    <source>
        <dbReference type="EMBL" id="SNS47657.1"/>
    </source>
</evidence>
<accession>A0A239ESP8</accession>
<dbReference type="OrthoDB" id="9812068at2"/>
<dbReference type="AlphaFoldDB" id="A0A239ESP8"/>
<dbReference type="RefSeq" id="WP_089355083.1">
    <property type="nucleotide sequence ID" value="NZ_FZPD01000001.1"/>
</dbReference>
<dbReference type="Pfam" id="PF03572">
    <property type="entry name" value="Peptidase_S41"/>
    <property type="match status" value="1"/>
</dbReference>
<proteinExistence type="predicted"/>
<dbReference type="SUPFAM" id="SSF52096">
    <property type="entry name" value="ClpP/crotonase"/>
    <property type="match status" value="1"/>
</dbReference>
<gene>
    <name evidence="2" type="ORF">SAMN05421640_0308</name>
</gene>
<protein>
    <submittedName>
        <fullName evidence="2">C-terminal peptidase (Prc)</fullName>
    </submittedName>
</protein>